<name>A0A392UVG1_9FABA</name>
<proteinExistence type="predicted"/>
<dbReference type="AlphaFoldDB" id="A0A392UVG1"/>
<protein>
    <submittedName>
        <fullName evidence="2">Uncharacterized protein</fullName>
    </submittedName>
</protein>
<evidence type="ECO:0000256" key="1">
    <source>
        <dbReference type="SAM" id="MobiDB-lite"/>
    </source>
</evidence>
<reference evidence="2 3" key="1">
    <citation type="journal article" date="2018" name="Front. Plant Sci.">
        <title>Red Clover (Trifolium pratense) and Zigzag Clover (T. medium) - A Picture of Genomic Similarities and Differences.</title>
        <authorList>
            <person name="Dluhosova J."/>
            <person name="Istvanek J."/>
            <person name="Nedelnik J."/>
            <person name="Repkova J."/>
        </authorList>
    </citation>
    <scope>NUCLEOTIDE SEQUENCE [LARGE SCALE GENOMIC DNA]</scope>
    <source>
        <strain evidence="3">cv. 10/8</strain>
        <tissue evidence="2">Leaf</tissue>
    </source>
</reference>
<gene>
    <name evidence="2" type="ORF">A2U01_0100383</name>
</gene>
<evidence type="ECO:0000313" key="2">
    <source>
        <dbReference type="EMBL" id="MCI79112.1"/>
    </source>
</evidence>
<dbReference type="EMBL" id="LXQA010966300">
    <property type="protein sequence ID" value="MCI79112.1"/>
    <property type="molecule type" value="Genomic_DNA"/>
</dbReference>
<evidence type="ECO:0000313" key="3">
    <source>
        <dbReference type="Proteomes" id="UP000265520"/>
    </source>
</evidence>
<accession>A0A392UVG1</accession>
<feature type="region of interest" description="Disordered" evidence="1">
    <location>
        <begin position="1"/>
        <end position="21"/>
    </location>
</feature>
<dbReference type="Proteomes" id="UP000265520">
    <property type="component" value="Unassembled WGS sequence"/>
</dbReference>
<keyword evidence="3" id="KW-1185">Reference proteome</keyword>
<sequence>MGAATRRNQETGLPSAPGVIP</sequence>
<organism evidence="2 3">
    <name type="scientific">Trifolium medium</name>
    <dbReference type="NCBI Taxonomy" id="97028"/>
    <lineage>
        <taxon>Eukaryota</taxon>
        <taxon>Viridiplantae</taxon>
        <taxon>Streptophyta</taxon>
        <taxon>Embryophyta</taxon>
        <taxon>Tracheophyta</taxon>
        <taxon>Spermatophyta</taxon>
        <taxon>Magnoliopsida</taxon>
        <taxon>eudicotyledons</taxon>
        <taxon>Gunneridae</taxon>
        <taxon>Pentapetalae</taxon>
        <taxon>rosids</taxon>
        <taxon>fabids</taxon>
        <taxon>Fabales</taxon>
        <taxon>Fabaceae</taxon>
        <taxon>Papilionoideae</taxon>
        <taxon>50 kb inversion clade</taxon>
        <taxon>NPAAA clade</taxon>
        <taxon>Hologalegina</taxon>
        <taxon>IRL clade</taxon>
        <taxon>Trifolieae</taxon>
        <taxon>Trifolium</taxon>
    </lineage>
</organism>
<comment type="caution">
    <text evidence="2">The sequence shown here is derived from an EMBL/GenBank/DDBJ whole genome shotgun (WGS) entry which is preliminary data.</text>
</comment>